<keyword evidence="2" id="KW-1185">Reference proteome</keyword>
<dbReference type="AlphaFoldDB" id="A0A3P3VWI1"/>
<name>A0A3P3VWI1_9FLAO</name>
<dbReference type="OrthoDB" id="1264648at2"/>
<evidence type="ECO:0000313" key="2">
    <source>
        <dbReference type="Proteomes" id="UP000271937"/>
    </source>
</evidence>
<reference evidence="1 2" key="1">
    <citation type="submission" date="2018-11" db="EMBL/GenBank/DDBJ databases">
        <title>Flavobacterium sp. nov., YIM 102600 draft genome.</title>
        <authorList>
            <person name="Li G."/>
            <person name="Jiang Y."/>
        </authorList>
    </citation>
    <scope>NUCLEOTIDE SEQUENCE [LARGE SCALE GENOMIC DNA]</scope>
    <source>
        <strain evidence="1 2">YIM 102600</strain>
    </source>
</reference>
<organism evidence="1 2">
    <name type="scientific">Flavobacterium macacae</name>
    <dbReference type="NCBI Taxonomy" id="2488993"/>
    <lineage>
        <taxon>Bacteria</taxon>
        <taxon>Pseudomonadati</taxon>
        <taxon>Bacteroidota</taxon>
        <taxon>Flavobacteriia</taxon>
        <taxon>Flavobacteriales</taxon>
        <taxon>Flavobacteriaceae</taxon>
        <taxon>Flavobacterium</taxon>
    </lineage>
</organism>
<dbReference type="Proteomes" id="UP000271937">
    <property type="component" value="Unassembled WGS sequence"/>
</dbReference>
<gene>
    <name evidence="1" type="ORF">EG849_15405</name>
</gene>
<dbReference type="EMBL" id="RQVR01000044">
    <property type="protein sequence ID" value="RRJ87151.1"/>
    <property type="molecule type" value="Genomic_DNA"/>
</dbReference>
<comment type="caution">
    <text evidence="1">The sequence shown here is derived from an EMBL/GenBank/DDBJ whole genome shotgun (WGS) entry which is preliminary data.</text>
</comment>
<dbReference type="RefSeq" id="WP_125014312.1">
    <property type="nucleotide sequence ID" value="NZ_RQVR01000044.1"/>
</dbReference>
<sequence length="224" mass="26483">MAKFNGTIQDFEKFVGPRLRNIVQTSIARKYKKNIAKCQFDDCSNLENLEAAHIHGNDRKSLIKKSLAENIVDDKIVDLDLNLFEQKFVKLHYPLEKSFLILCKECHRKYDNITESIIIENVIENIDENNLLIEEEQDSKFPRMTLDIELIPNDTLEFKELLLKYKSAYMSIFYNDGTKEIKEWNASNMSEKSDIIRNLRSRPDFRQGNWQKLNIKRVEVEINY</sequence>
<accession>A0A3P3VWI1</accession>
<evidence type="ECO:0000313" key="1">
    <source>
        <dbReference type="EMBL" id="RRJ87151.1"/>
    </source>
</evidence>
<proteinExistence type="predicted"/>
<protein>
    <submittedName>
        <fullName evidence="1">Uncharacterized protein</fullName>
    </submittedName>
</protein>